<feature type="region of interest" description="Disordered" evidence="1">
    <location>
        <begin position="347"/>
        <end position="382"/>
    </location>
</feature>
<proteinExistence type="predicted"/>
<dbReference type="PANTHER" id="PTHR15000:SF1">
    <property type="entry name" value="ERYTHROID DIFFERENTIATION-RELATED FACTOR 1"/>
    <property type="match status" value="1"/>
</dbReference>
<feature type="compositionally biased region" description="Basic and acidic residues" evidence="1">
    <location>
        <begin position="1"/>
        <end position="15"/>
    </location>
</feature>
<feature type="region of interest" description="Disordered" evidence="1">
    <location>
        <begin position="480"/>
        <end position="516"/>
    </location>
</feature>
<feature type="domain" description="EDRF1 N-terminal" evidence="3">
    <location>
        <begin position="280"/>
        <end position="374"/>
    </location>
</feature>
<feature type="compositionally biased region" description="Acidic residues" evidence="1">
    <location>
        <begin position="358"/>
        <end position="368"/>
    </location>
</feature>
<dbReference type="AlphaFoldDB" id="A0A4C1TZE0"/>
<dbReference type="Pfam" id="PF23723">
    <property type="entry name" value="TPR_EDRF1"/>
    <property type="match status" value="1"/>
</dbReference>
<dbReference type="PANTHER" id="PTHR15000">
    <property type="entry name" value="ERYTHROID DIFFERENTIATION-RELATED FACTOR 1"/>
    <property type="match status" value="1"/>
</dbReference>
<dbReference type="OrthoDB" id="419432at2759"/>
<evidence type="ECO:0000259" key="2">
    <source>
        <dbReference type="Pfam" id="PF23723"/>
    </source>
</evidence>
<reference evidence="4 5" key="1">
    <citation type="journal article" date="2019" name="Commun. Biol.">
        <title>The bagworm genome reveals a unique fibroin gene that provides high tensile strength.</title>
        <authorList>
            <person name="Kono N."/>
            <person name="Nakamura H."/>
            <person name="Ohtoshi R."/>
            <person name="Tomita M."/>
            <person name="Numata K."/>
            <person name="Arakawa K."/>
        </authorList>
    </citation>
    <scope>NUCLEOTIDE SEQUENCE [LARGE SCALE GENOMIC DNA]</scope>
</reference>
<dbReference type="EMBL" id="BGZK01000106">
    <property type="protein sequence ID" value="GBP19298.1"/>
    <property type="molecule type" value="Genomic_DNA"/>
</dbReference>
<evidence type="ECO:0000256" key="1">
    <source>
        <dbReference type="SAM" id="MobiDB-lite"/>
    </source>
</evidence>
<organism evidence="4 5">
    <name type="scientific">Eumeta variegata</name>
    <name type="common">Bagworm moth</name>
    <name type="synonym">Eumeta japonica</name>
    <dbReference type="NCBI Taxonomy" id="151549"/>
    <lineage>
        <taxon>Eukaryota</taxon>
        <taxon>Metazoa</taxon>
        <taxon>Ecdysozoa</taxon>
        <taxon>Arthropoda</taxon>
        <taxon>Hexapoda</taxon>
        <taxon>Insecta</taxon>
        <taxon>Pterygota</taxon>
        <taxon>Neoptera</taxon>
        <taxon>Endopterygota</taxon>
        <taxon>Lepidoptera</taxon>
        <taxon>Glossata</taxon>
        <taxon>Ditrysia</taxon>
        <taxon>Tineoidea</taxon>
        <taxon>Psychidae</taxon>
        <taxon>Oiketicinae</taxon>
        <taxon>Eumeta</taxon>
    </lineage>
</organism>
<dbReference type="InterPro" id="IPR056583">
    <property type="entry name" value="EDRF1_TPR"/>
</dbReference>
<evidence type="ECO:0000259" key="3">
    <source>
        <dbReference type="Pfam" id="PF23788"/>
    </source>
</evidence>
<comment type="caution">
    <text evidence="4">The sequence shown here is derived from an EMBL/GenBank/DDBJ whole genome shotgun (WGS) entry which is preliminary data.</text>
</comment>
<feature type="domain" description="EDRF1 N-terminal" evidence="3">
    <location>
        <begin position="25"/>
        <end position="187"/>
    </location>
</feature>
<dbReference type="GO" id="GO:0045893">
    <property type="term" value="P:positive regulation of DNA-templated transcription"/>
    <property type="evidence" value="ECO:0007669"/>
    <property type="project" value="TreeGrafter"/>
</dbReference>
<dbReference type="STRING" id="151549.A0A4C1TZE0"/>
<feature type="compositionally biased region" description="Basic and acidic residues" evidence="1">
    <location>
        <begin position="483"/>
        <end position="497"/>
    </location>
</feature>
<gene>
    <name evidence="4" type="primary">Edrf1</name>
    <name evidence="4" type="ORF">EVAR_79898_1</name>
</gene>
<keyword evidence="5" id="KW-1185">Reference proteome</keyword>
<dbReference type="Pfam" id="PF23788">
    <property type="entry name" value="EDRF1_N"/>
    <property type="match status" value="3"/>
</dbReference>
<name>A0A4C1TZE0_EUMVA</name>
<feature type="domain" description="EDRF1 TPR repeats region" evidence="2">
    <location>
        <begin position="679"/>
        <end position="1054"/>
    </location>
</feature>
<feature type="domain" description="EDRF1 N-terminal" evidence="3">
    <location>
        <begin position="230"/>
        <end position="277"/>
    </location>
</feature>
<sequence>MENKENENGKDEHKPQKNRSPSPGIKSTAVVKYTAVQSPVGYARLQCNTDLNLPPSNWSTAIDSYGLKQILTQNSGPSSFRMAHMFPDCVGEVDVISGAECIKKLLKLPYQPHGTVSMMVHRVENTLLLDDFDVYDYLMKSEWSWLKDFFYENILKTMSEQERMMIELKNKGTSGLQLTSKFLCHSIVSLPQPEKEVKTDLQPSCSTGPLTGPFLPEAETRSEIPPNEHSYNRNVLWTFENIQMLIGSDLPIFGGKDRPCVSLRLRDAKEPISVLTGGTEGMENPFTTPVAMLLYRVARNMRMTNRTKHVKELLENAIKLLSEERYPQIVASSHYMLADLYLPATTNPAHPDFKEESENSEEEEEEVPSAEVDSAQPSGSGSQLALQMRGLALHDIGETIRPSYQRRKTKLDKRKGLGIEPLERCGKALQHALKGLYALHHVTINKCKHEERERLKQQIILEEQHPKMANPFEPIKMTYEPLDSTRKDQNNPKEHTSRSRRRKKDKKSQERSSNYLIEKKSNVDKNAILIRKENNVYPTLHEPNRDDNFAWKLHLKTLLYEKICLAYATLAEYSYMREHYGFSLKYIDMASKCQKLLSSMILKKLETFKKQFYTDHSVDTQLKFELEIDMNEEVDEVVTADEFDLDIKLPEQEKESMMMSCVYYKKALDFTADEKRHELLRRLGSVNNELGVRHMNEGQDIFMKYLEEEENKNKQQAKVLHKQFEKLAKDSWDCLNEALEIFEKVNDVPNLALIYCNKGRYMRFKAHCDISSFNNSEKKSLYNKAEEMYQTALKLLGPKETCGAICIRELVCWELSCHTYTRATIMQDRPSRYFNEANEVAEALKHALKCCLLSPGPRQYLYQFRAAMIHHRLGSLYHKQYRETTEEGPKRRTLLNLARQNYEHAANMFASLEEAALYLTVQMEHVAVMETQAENSANLKLKSLQMALQLLRQSHSIMKIIKERDPEEVKDERCKEDEEGLTSEYNLLGLYEARLHHVLKSIIQYCRTRSNKDYERMTDVYKKMYCASLRIKKSEDLKSYAASICDVLDAMDKVEKENS</sequence>
<evidence type="ECO:0000313" key="5">
    <source>
        <dbReference type="Proteomes" id="UP000299102"/>
    </source>
</evidence>
<accession>A0A4C1TZE0</accession>
<evidence type="ECO:0000313" key="4">
    <source>
        <dbReference type="EMBL" id="GBP19298.1"/>
    </source>
</evidence>
<dbReference type="InterPro" id="IPR056582">
    <property type="entry name" value="EDRF1_N"/>
</dbReference>
<protein>
    <submittedName>
        <fullName evidence="4">Erythroid differentiation-related factor 1</fullName>
    </submittedName>
</protein>
<dbReference type="Proteomes" id="UP000299102">
    <property type="component" value="Unassembled WGS sequence"/>
</dbReference>
<feature type="region of interest" description="Disordered" evidence="1">
    <location>
        <begin position="1"/>
        <end position="26"/>
    </location>
</feature>